<dbReference type="AlphaFoldDB" id="A0A146KDQ1"/>
<evidence type="ECO:0000313" key="1">
    <source>
        <dbReference type="EMBL" id="JAP93815.1"/>
    </source>
</evidence>
<accession>A0A146KDQ1</accession>
<feature type="non-terminal residue" evidence="1">
    <location>
        <position position="139"/>
    </location>
</feature>
<dbReference type="EMBL" id="GDID01002791">
    <property type="protein sequence ID" value="JAP93815.1"/>
    <property type="molecule type" value="Transcribed_RNA"/>
</dbReference>
<proteinExistence type="predicted"/>
<name>A0A146KDQ1_9EUKA</name>
<gene>
    <name evidence="1" type="ORF">TPC1_13747</name>
</gene>
<reference evidence="1" key="1">
    <citation type="submission" date="2015-07" db="EMBL/GenBank/DDBJ databases">
        <title>Adaptation to a free-living lifestyle via gene acquisitions in the diplomonad Trepomonas sp. PC1.</title>
        <authorList>
            <person name="Xu F."/>
            <person name="Jerlstrom-Hultqvist J."/>
            <person name="Kolisko M."/>
            <person name="Simpson A.G.B."/>
            <person name="Roger A.J."/>
            <person name="Svard S.G."/>
            <person name="Andersson J.O."/>
        </authorList>
    </citation>
    <scope>NUCLEOTIDE SEQUENCE</scope>
    <source>
        <strain evidence="1">PC1</strain>
    </source>
</reference>
<protein>
    <submittedName>
        <fullName evidence="1">Uncharacterized protein</fullName>
    </submittedName>
</protein>
<sequence length="139" mass="16129">SRNEIKQICKDAKIDIENQNLFQNLFVDQYPIKSELFLLFSALDNQTPNFPEAQRIYKCLNVLKGDASQMKNLVFEAIGVKLIDNIVFDFDYLASDMKNISENEEPEQMNLQQRTPNLYDYFADVLIVINGLFNVINLI</sequence>
<organism evidence="1">
    <name type="scientific">Trepomonas sp. PC1</name>
    <dbReference type="NCBI Taxonomy" id="1076344"/>
    <lineage>
        <taxon>Eukaryota</taxon>
        <taxon>Metamonada</taxon>
        <taxon>Diplomonadida</taxon>
        <taxon>Hexamitidae</taxon>
        <taxon>Hexamitinae</taxon>
        <taxon>Trepomonas</taxon>
    </lineage>
</organism>
<feature type="non-terminal residue" evidence="1">
    <location>
        <position position="1"/>
    </location>
</feature>